<feature type="compositionally biased region" description="Basic and acidic residues" evidence="2">
    <location>
        <begin position="23"/>
        <end position="35"/>
    </location>
</feature>
<feature type="compositionally biased region" description="Polar residues" evidence="2">
    <location>
        <begin position="193"/>
        <end position="205"/>
    </location>
</feature>
<dbReference type="InterPro" id="IPR008984">
    <property type="entry name" value="SMAD_FHA_dom_sf"/>
</dbReference>
<dbReference type="EMBL" id="JAICCE010000017">
    <property type="protein sequence ID" value="KAG9266004.1"/>
    <property type="molecule type" value="Genomic_DNA"/>
</dbReference>
<keyword evidence="1" id="KW-0175">Coiled coil</keyword>
<dbReference type="PANTHER" id="PTHR23106:SF24">
    <property type="entry name" value="ANGIOGENIC FACTOR WITH G PATCH AND FHA DOMAINS 1"/>
    <property type="match status" value="1"/>
</dbReference>
<evidence type="ECO:0000313" key="5">
    <source>
        <dbReference type="EMBL" id="KAG9266004.1"/>
    </source>
</evidence>
<organism evidence="5 6">
    <name type="scientific">Astyanax mexicanus</name>
    <name type="common">Blind cave fish</name>
    <name type="synonym">Astyanax fasciatus mexicanus</name>
    <dbReference type="NCBI Taxonomy" id="7994"/>
    <lineage>
        <taxon>Eukaryota</taxon>
        <taxon>Metazoa</taxon>
        <taxon>Chordata</taxon>
        <taxon>Craniata</taxon>
        <taxon>Vertebrata</taxon>
        <taxon>Euteleostomi</taxon>
        <taxon>Actinopterygii</taxon>
        <taxon>Neopterygii</taxon>
        <taxon>Teleostei</taxon>
        <taxon>Ostariophysi</taxon>
        <taxon>Characiformes</taxon>
        <taxon>Characoidei</taxon>
        <taxon>Acestrorhamphidae</taxon>
        <taxon>Acestrorhamphinae</taxon>
        <taxon>Astyanax</taxon>
    </lineage>
</organism>
<feature type="compositionally biased region" description="Low complexity" evidence="2">
    <location>
        <begin position="455"/>
        <end position="477"/>
    </location>
</feature>
<dbReference type="CDD" id="cd22686">
    <property type="entry name" value="FHA_AGGF1"/>
    <property type="match status" value="1"/>
</dbReference>
<dbReference type="Pfam" id="PF00498">
    <property type="entry name" value="FHA"/>
    <property type="match status" value="1"/>
</dbReference>
<dbReference type="InterPro" id="IPR041591">
    <property type="entry name" value="OCRE"/>
</dbReference>
<evidence type="ECO:0000256" key="1">
    <source>
        <dbReference type="SAM" id="Coils"/>
    </source>
</evidence>
<gene>
    <name evidence="5" type="primary">AGGF1</name>
    <name evidence="5" type="ORF">AMEX_G20494</name>
</gene>
<dbReference type="Pfam" id="PF17780">
    <property type="entry name" value="OCRE"/>
    <property type="match status" value="1"/>
</dbReference>
<feature type="region of interest" description="Disordered" evidence="2">
    <location>
        <begin position="768"/>
        <end position="824"/>
    </location>
</feature>
<evidence type="ECO:0000259" key="3">
    <source>
        <dbReference type="PROSITE" id="PS50006"/>
    </source>
</evidence>
<feature type="compositionally biased region" description="Basic and acidic residues" evidence="2">
    <location>
        <begin position="792"/>
        <end position="802"/>
    </location>
</feature>
<dbReference type="AlphaFoldDB" id="A0A8T2L4M0"/>
<dbReference type="InterPro" id="IPR053027">
    <property type="entry name" value="AGGF1"/>
</dbReference>
<dbReference type="Proteomes" id="UP000752171">
    <property type="component" value="Unassembled WGS sequence"/>
</dbReference>
<dbReference type="InterPro" id="IPR000253">
    <property type="entry name" value="FHA_dom"/>
</dbReference>
<feature type="compositionally biased region" description="Basic and acidic residues" evidence="2">
    <location>
        <begin position="339"/>
        <end position="377"/>
    </location>
</feature>
<evidence type="ECO:0000256" key="2">
    <source>
        <dbReference type="SAM" id="MobiDB-lite"/>
    </source>
</evidence>
<protein>
    <submittedName>
        <fullName evidence="5">Angiogenic factor with G patch and FHA domains 1 isoform X1</fullName>
    </submittedName>
</protein>
<dbReference type="SMART" id="SM00240">
    <property type="entry name" value="FHA"/>
    <property type="match status" value="1"/>
</dbReference>
<feature type="compositionally biased region" description="Basic residues" evidence="2">
    <location>
        <begin position="378"/>
        <end position="391"/>
    </location>
</feature>
<dbReference type="PANTHER" id="PTHR23106">
    <property type="entry name" value="ANGIOGENIC FACTOR WITH G PATCH AND FHA DOMAINS 1"/>
    <property type="match status" value="1"/>
</dbReference>
<dbReference type="SUPFAM" id="SSF49879">
    <property type="entry name" value="SMAD/FHA domain"/>
    <property type="match status" value="1"/>
</dbReference>
<feature type="compositionally biased region" description="Polar residues" evidence="2">
    <location>
        <begin position="768"/>
        <end position="777"/>
    </location>
</feature>
<dbReference type="InterPro" id="IPR000467">
    <property type="entry name" value="G_patch_dom"/>
</dbReference>
<sequence>MASDAEEICTSDPVDQEMQESSKSTEESVEAEKTNGGHIESLALKEEEKEEEKEKEGEESVHESVCPQTAEPVSDISCQQDDESGCEVAVLQKEVERLQRELKECQSELQKVQKQLSHSVRLQKSTESYNQDLRQQVEKLSVELHERKKKEKNRVEAETQTEEYTWTETDYYNYYYGGYYQSTTEGTAEADPTVSTDTQETTEQPDSCPMATEMTAVSEQPSEEMSVVTGAEVTEAGGEGSSSIADMLRATAEEALNQTGFVFDENSGMYYDHATGFYYDSTNQLYYDANTGMYYYYDTESGKYQFHSRIELPTPQPTDQPVQTSSGSQEKISKKKSKRTTEKPARLDNKDQTDAGEGPEEKCREELSEERKEEPRRKERRSRSRSKKRSSRSNGSGRRENRRRRRNRSRSDDRRDKKKKKRSSKSKKARPSDTSGESEPEEGEITGSEGENKRPSSSSSSSSSSRSESLAASPSAESPERETQTQEEAWPPCVRVTVVRSPVLQPGTLFILTADAAATIGREKDMNHAIRIPEMGVSKSHAEVFFDQDQQCYMLVDQGSQNGTVINGNRILQPKVRCDPCALTHGDEVKLGETVLSFHIHSGTDTCDGCEPGQVRAHLNRHRQEESTALVGILLNDLQHDRRQAKDSLFLTALDKLVCVLSKEEKEVQRQKELKQIKIKYGLKSSEYEESGVIRNSKYKDRAETRRQTVGSEGTFFRDDAPASLHVAINEENKGRQMLEKMGWKSGEGLGKDGAGITEPIGLQMRQAQSGLGSTAALTMEEASAGKSKKQQNWERARERFSQTEPKASTPKPPQTWVKGQPAD</sequence>
<dbReference type="GO" id="GO:0003676">
    <property type="term" value="F:nucleic acid binding"/>
    <property type="evidence" value="ECO:0007669"/>
    <property type="project" value="InterPro"/>
</dbReference>
<dbReference type="CDD" id="cd16164">
    <property type="entry name" value="OCRE_VG5Q"/>
    <property type="match status" value="1"/>
</dbReference>
<proteinExistence type="predicted"/>
<dbReference type="Pfam" id="PF01585">
    <property type="entry name" value="G-patch"/>
    <property type="match status" value="1"/>
</dbReference>
<comment type="caution">
    <text evidence="5">The sequence shown here is derived from an EMBL/GenBank/DDBJ whole genome shotgun (WGS) entry which is preliminary data.</text>
</comment>
<feature type="compositionally biased region" description="Basic and acidic residues" evidence="2">
    <location>
        <begin position="43"/>
        <end position="62"/>
    </location>
</feature>
<feature type="domain" description="G-patch" evidence="4">
    <location>
        <begin position="731"/>
        <end position="777"/>
    </location>
</feature>
<feature type="domain" description="FHA" evidence="3">
    <location>
        <begin position="518"/>
        <end position="571"/>
    </location>
</feature>
<dbReference type="GO" id="GO:0001570">
    <property type="term" value="P:vasculogenesis"/>
    <property type="evidence" value="ECO:0007669"/>
    <property type="project" value="TreeGrafter"/>
</dbReference>
<dbReference type="SMART" id="SM00443">
    <property type="entry name" value="G_patch"/>
    <property type="match status" value="1"/>
</dbReference>
<reference evidence="5 6" key="1">
    <citation type="submission" date="2021-07" db="EMBL/GenBank/DDBJ databases">
        <authorList>
            <person name="Imarazene B."/>
            <person name="Zahm M."/>
            <person name="Klopp C."/>
            <person name="Cabau C."/>
            <person name="Beille S."/>
            <person name="Jouanno E."/>
            <person name="Castinel A."/>
            <person name="Lluch J."/>
            <person name="Gil L."/>
            <person name="Kuchtly C."/>
            <person name="Lopez Roques C."/>
            <person name="Donnadieu C."/>
            <person name="Parrinello H."/>
            <person name="Journot L."/>
            <person name="Du K."/>
            <person name="Schartl M."/>
            <person name="Retaux S."/>
            <person name="Guiguen Y."/>
        </authorList>
    </citation>
    <scope>NUCLEOTIDE SEQUENCE [LARGE SCALE GENOMIC DNA]</scope>
    <source>
        <strain evidence="5">Pach_M1</strain>
        <tissue evidence="5">Testis</tissue>
    </source>
</reference>
<dbReference type="PROSITE" id="PS50006">
    <property type="entry name" value="FHA_DOMAIN"/>
    <property type="match status" value="1"/>
</dbReference>
<feature type="region of interest" description="Disordered" evidence="2">
    <location>
        <begin position="186"/>
        <end position="207"/>
    </location>
</feature>
<feature type="compositionally biased region" description="Acidic residues" evidence="2">
    <location>
        <begin position="1"/>
        <end position="18"/>
    </location>
</feature>
<evidence type="ECO:0000259" key="4">
    <source>
        <dbReference type="PROSITE" id="PS50174"/>
    </source>
</evidence>
<feature type="region of interest" description="Disordered" evidence="2">
    <location>
        <begin position="311"/>
        <end position="489"/>
    </location>
</feature>
<feature type="coiled-coil region" evidence="1">
    <location>
        <begin position="88"/>
        <end position="150"/>
    </location>
</feature>
<feature type="compositionally biased region" description="Basic residues" evidence="2">
    <location>
        <begin position="416"/>
        <end position="429"/>
    </location>
</feature>
<evidence type="ECO:0000313" key="6">
    <source>
        <dbReference type="Proteomes" id="UP000752171"/>
    </source>
</evidence>
<accession>A0A8T2L4M0</accession>
<dbReference type="InterPro" id="IPR035624">
    <property type="entry name" value="AGGF1_OCRE"/>
</dbReference>
<dbReference type="Gene3D" id="2.60.200.20">
    <property type="match status" value="1"/>
</dbReference>
<name>A0A8T2L4M0_ASTMX</name>
<feature type="region of interest" description="Disordered" evidence="2">
    <location>
        <begin position="1"/>
        <end position="78"/>
    </location>
</feature>
<dbReference type="PROSITE" id="PS50174">
    <property type="entry name" value="G_PATCH"/>
    <property type="match status" value="1"/>
</dbReference>